<gene>
    <name evidence="7" type="ORF">BCR35DRAFT_153439</name>
</gene>
<feature type="transmembrane region" description="Helical" evidence="6">
    <location>
        <begin position="110"/>
        <end position="130"/>
    </location>
</feature>
<dbReference type="STRING" id="106004.A0A1Y2EMY1"/>
<comment type="subcellular location">
    <subcellularLocation>
        <location evidence="1">Membrane</location>
        <topology evidence="1">Multi-pass membrane protein</topology>
    </subcellularLocation>
</comment>
<comment type="caution">
    <text evidence="7">The sequence shown here is derived from an EMBL/GenBank/DDBJ whole genome shotgun (WGS) entry which is preliminary data.</text>
</comment>
<feature type="transmembrane region" description="Helical" evidence="6">
    <location>
        <begin position="136"/>
        <end position="153"/>
    </location>
</feature>
<dbReference type="OrthoDB" id="3648309at2759"/>
<dbReference type="PANTHER" id="PTHR31123:SF4">
    <property type="entry name" value="PROTEIN ALCS"/>
    <property type="match status" value="1"/>
</dbReference>
<sequence>MSAALHDHHSLDNQTTKVEHNNYDLEAGNGVNMAGGAPLGRQISVQLTNEQYERLFLNPGGQKSKGDAAKRFGNPTPLGIASFLLCLTPFSCELMGWAGTTTNAAATTVGAYYFIGGIGLYLSGLLEWIIGNTFPATVFMVFGAFWLAFGFLLQPTQGIAAALGASSVDYNAGIALYLVWWGLLVLIFLIASLRTNVVFVALFTFLDITFWLLVTLYLDIAQAKTAHLATLMKAAGATGFLTCICGWYLLVVLVFGSTGIPLALPVGDLSNFMSPRRKDA</sequence>
<feature type="transmembrane region" description="Helical" evidence="6">
    <location>
        <begin position="174"/>
        <end position="191"/>
    </location>
</feature>
<feature type="transmembrane region" description="Helical" evidence="6">
    <location>
        <begin position="197"/>
        <end position="218"/>
    </location>
</feature>
<evidence type="ECO:0000256" key="2">
    <source>
        <dbReference type="ARBA" id="ARBA00005587"/>
    </source>
</evidence>
<dbReference type="InterPro" id="IPR051633">
    <property type="entry name" value="AceTr"/>
</dbReference>
<dbReference type="InterPro" id="IPR000791">
    <property type="entry name" value="Gpr1/Fun34/SatP-like"/>
</dbReference>
<feature type="transmembrane region" description="Helical" evidence="6">
    <location>
        <begin position="239"/>
        <end position="264"/>
    </location>
</feature>
<dbReference type="EMBL" id="MCGR01000049">
    <property type="protein sequence ID" value="ORY72921.1"/>
    <property type="molecule type" value="Genomic_DNA"/>
</dbReference>
<dbReference type="Pfam" id="PF01184">
    <property type="entry name" value="Gpr1_Fun34_YaaH"/>
    <property type="match status" value="1"/>
</dbReference>
<protein>
    <submittedName>
        <fullName evidence="7">GPR1/FUN34/yaaH family-domain-containing protein</fullName>
    </submittedName>
</protein>
<evidence type="ECO:0000256" key="4">
    <source>
        <dbReference type="ARBA" id="ARBA00022989"/>
    </source>
</evidence>
<evidence type="ECO:0000256" key="3">
    <source>
        <dbReference type="ARBA" id="ARBA00022692"/>
    </source>
</evidence>
<keyword evidence="8" id="KW-1185">Reference proteome</keyword>
<keyword evidence="5 6" id="KW-0472">Membrane</keyword>
<keyword evidence="3 6" id="KW-0812">Transmembrane</keyword>
<dbReference type="GO" id="GO:0005886">
    <property type="term" value="C:plasma membrane"/>
    <property type="evidence" value="ECO:0007669"/>
    <property type="project" value="TreeGrafter"/>
</dbReference>
<feature type="transmembrane region" description="Helical" evidence="6">
    <location>
        <begin position="78"/>
        <end position="98"/>
    </location>
</feature>
<dbReference type="Proteomes" id="UP000193467">
    <property type="component" value="Unassembled WGS sequence"/>
</dbReference>
<organism evidence="7 8">
    <name type="scientific">Leucosporidium creatinivorum</name>
    <dbReference type="NCBI Taxonomy" id="106004"/>
    <lineage>
        <taxon>Eukaryota</taxon>
        <taxon>Fungi</taxon>
        <taxon>Dikarya</taxon>
        <taxon>Basidiomycota</taxon>
        <taxon>Pucciniomycotina</taxon>
        <taxon>Microbotryomycetes</taxon>
        <taxon>Leucosporidiales</taxon>
        <taxon>Leucosporidium</taxon>
    </lineage>
</organism>
<evidence type="ECO:0000313" key="8">
    <source>
        <dbReference type="Proteomes" id="UP000193467"/>
    </source>
</evidence>
<reference evidence="7 8" key="1">
    <citation type="submission" date="2016-07" db="EMBL/GenBank/DDBJ databases">
        <title>Pervasive Adenine N6-methylation of Active Genes in Fungi.</title>
        <authorList>
            <consortium name="DOE Joint Genome Institute"/>
            <person name="Mondo S.J."/>
            <person name="Dannebaum R.O."/>
            <person name="Kuo R.C."/>
            <person name="Labutti K."/>
            <person name="Haridas S."/>
            <person name="Kuo A."/>
            <person name="Salamov A."/>
            <person name="Ahrendt S.R."/>
            <person name="Lipzen A."/>
            <person name="Sullivan W."/>
            <person name="Andreopoulos W.B."/>
            <person name="Clum A."/>
            <person name="Lindquist E."/>
            <person name="Daum C."/>
            <person name="Ramamoorthy G.K."/>
            <person name="Gryganskyi A."/>
            <person name="Culley D."/>
            <person name="Magnuson J.K."/>
            <person name="James T.Y."/>
            <person name="O'Malley M.A."/>
            <person name="Stajich J.E."/>
            <person name="Spatafora J.W."/>
            <person name="Visel A."/>
            <person name="Grigoriev I.V."/>
        </authorList>
    </citation>
    <scope>NUCLEOTIDE SEQUENCE [LARGE SCALE GENOMIC DNA]</scope>
    <source>
        <strain evidence="7 8">62-1032</strain>
    </source>
</reference>
<comment type="similarity">
    <text evidence="2">Belongs to the acetate uptake transporter (AceTr) (TC 2.A.96) family.</text>
</comment>
<evidence type="ECO:0000256" key="5">
    <source>
        <dbReference type="ARBA" id="ARBA00023136"/>
    </source>
</evidence>
<evidence type="ECO:0000256" key="6">
    <source>
        <dbReference type="SAM" id="Phobius"/>
    </source>
</evidence>
<dbReference type="PANTHER" id="PTHR31123">
    <property type="entry name" value="ACCUMULATION OF DYADS PROTEIN 2-RELATED"/>
    <property type="match status" value="1"/>
</dbReference>
<name>A0A1Y2EMY1_9BASI</name>
<keyword evidence="4 6" id="KW-1133">Transmembrane helix</keyword>
<evidence type="ECO:0000256" key="1">
    <source>
        <dbReference type="ARBA" id="ARBA00004141"/>
    </source>
</evidence>
<accession>A0A1Y2EMY1</accession>
<dbReference type="InParanoid" id="A0A1Y2EMY1"/>
<dbReference type="AlphaFoldDB" id="A0A1Y2EMY1"/>
<proteinExistence type="inferred from homology"/>
<dbReference type="NCBIfam" id="NF038013">
    <property type="entry name" value="AceTr_1"/>
    <property type="match status" value="1"/>
</dbReference>
<evidence type="ECO:0000313" key="7">
    <source>
        <dbReference type="EMBL" id="ORY72921.1"/>
    </source>
</evidence>
<dbReference type="GO" id="GO:0015123">
    <property type="term" value="F:acetate transmembrane transporter activity"/>
    <property type="evidence" value="ECO:0007669"/>
    <property type="project" value="TreeGrafter"/>
</dbReference>